<organism evidence="14 15">
    <name type="scientific">Thermococcus sibiricus</name>
    <dbReference type="NCBI Taxonomy" id="172049"/>
    <lineage>
        <taxon>Archaea</taxon>
        <taxon>Methanobacteriati</taxon>
        <taxon>Methanobacteriota</taxon>
        <taxon>Thermococci</taxon>
        <taxon>Thermococcales</taxon>
        <taxon>Thermococcaceae</taxon>
        <taxon>Thermococcus</taxon>
    </lineage>
</organism>
<dbReference type="FunFam" id="3.30.300.110:FF:000001">
    <property type="entry name" value="tRNA (guanine(37)-N1)-methyltransferase"/>
    <property type="match status" value="1"/>
</dbReference>
<dbReference type="EC" id="2.1.1.228" evidence="2"/>
<dbReference type="PANTHER" id="PTHR23245:SF36">
    <property type="entry name" value="TRNA (GUANINE(37)-N1)-METHYLTRANSFERASE"/>
    <property type="match status" value="1"/>
</dbReference>
<evidence type="ECO:0000259" key="13">
    <source>
        <dbReference type="PROSITE" id="PS51684"/>
    </source>
</evidence>
<keyword evidence="5" id="KW-0808">Transferase</keyword>
<comment type="function">
    <text evidence="11">Specifically methylates the N1 position of guanosine-37 in various tRNAs.</text>
</comment>
<keyword evidence="3" id="KW-0963">Cytoplasm</keyword>
<dbReference type="GO" id="GO:0052906">
    <property type="term" value="F:tRNA (guanine(37)-N1)-methyltransferase activity"/>
    <property type="evidence" value="ECO:0007669"/>
    <property type="project" value="UniProtKB-EC"/>
</dbReference>
<dbReference type="InterPro" id="IPR030382">
    <property type="entry name" value="MeTrfase_TRM5/TYW2"/>
</dbReference>
<dbReference type="PATRIC" id="fig|172049.5.peg.1478"/>
<evidence type="ECO:0000256" key="3">
    <source>
        <dbReference type="ARBA" id="ARBA00022490"/>
    </source>
</evidence>
<comment type="subcellular location">
    <subcellularLocation>
        <location evidence="1">Cytoplasm</location>
    </subcellularLocation>
</comment>
<evidence type="ECO:0000256" key="4">
    <source>
        <dbReference type="ARBA" id="ARBA00022603"/>
    </source>
</evidence>
<dbReference type="InterPro" id="IPR056743">
    <property type="entry name" value="TRM5-TYW2-like_MTfase"/>
</dbReference>
<dbReference type="InterPro" id="IPR040601">
    <property type="entry name" value="Trm5a/b_N"/>
</dbReference>
<dbReference type="FunFam" id="3.40.50.150:FF:000131">
    <property type="entry name" value="tRNA wybutosine-synthesizing protein 2/3/4"/>
    <property type="match status" value="1"/>
</dbReference>
<dbReference type="Pfam" id="PF02475">
    <property type="entry name" value="TRM5-TYW2_MTfase"/>
    <property type="match status" value="1"/>
</dbReference>
<evidence type="ECO:0000256" key="10">
    <source>
        <dbReference type="ARBA" id="ARBA00047783"/>
    </source>
</evidence>
<sequence>MGKMLGIKVPKKEAEKIRKQLLELNLLDVNFKVKHQNDFVIFPIKERIKGFEIIETTFEKATKRPHSYREVVNIPSELQPLLPSSFDIIGDIAIIELPEEIISHGKNIGKAILKVHKHIKAVFAKGSKVSGEYRVRELLHLAGENRTEAIHRENGIRLKLDVAKVYFSPRLATERMRVFERAKEGEVVFDMFAGVGPYSILLAKKVKMVFACDVNPIAIRYLEENKKLNKVENLIPILGDVRKVAGQVKADRVIMNLPKFAHEFLKEAMISVRKGGVIHYYGFSHEENLFEEHLEKIEKVAEELGKNVKVLEKRKVRPYAPYQFNIAIDFSVF</sequence>
<dbReference type="Pfam" id="PF25133">
    <property type="entry name" value="TYW2_N_2"/>
    <property type="match status" value="1"/>
</dbReference>
<dbReference type="GO" id="GO:0002939">
    <property type="term" value="P:tRNA N1-guanine methylation"/>
    <property type="evidence" value="ECO:0007669"/>
    <property type="project" value="TreeGrafter"/>
</dbReference>
<comment type="caution">
    <text evidence="14">The sequence shown here is derived from an EMBL/GenBank/DDBJ whole genome shotgun (WGS) entry which is preliminary data.</text>
</comment>
<keyword evidence="4" id="KW-0489">Methyltransferase</keyword>
<dbReference type="AlphaFoldDB" id="A0A117L1Y0"/>
<dbReference type="GO" id="GO:0005737">
    <property type="term" value="C:cytoplasm"/>
    <property type="evidence" value="ECO:0007669"/>
    <property type="project" value="UniProtKB-SubCell"/>
</dbReference>
<gene>
    <name evidence="14" type="ORF">XD54_0705</name>
</gene>
<dbReference type="NCBIfam" id="NF047730">
    <property type="entry name" value="tRNAMtaseTrm5b"/>
    <property type="match status" value="1"/>
</dbReference>
<keyword evidence="7" id="KW-0819">tRNA processing</keyword>
<evidence type="ECO:0000256" key="2">
    <source>
        <dbReference type="ARBA" id="ARBA00012807"/>
    </source>
</evidence>
<protein>
    <recommendedName>
        <fullName evidence="12">tRNA (guanine(37)-N(1))-methyltransferase Trm5b</fullName>
        <ecNumber evidence="2">2.1.1.228</ecNumber>
    </recommendedName>
    <alternativeName>
        <fullName evidence="8">M1G-methyltransferase</fullName>
    </alternativeName>
    <alternativeName>
        <fullName evidence="9">tRNA [GM37] methyltransferase</fullName>
    </alternativeName>
</protein>
<evidence type="ECO:0000256" key="5">
    <source>
        <dbReference type="ARBA" id="ARBA00022679"/>
    </source>
</evidence>
<evidence type="ECO:0000256" key="9">
    <source>
        <dbReference type="ARBA" id="ARBA00033392"/>
    </source>
</evidence>
<keyword evidence="6" id="KW-0949">S-adenosyl-L-methionine</keyword>
<evidence type="ECO:0000313" key="15">
    <source>
        <dbReference type="Proteomes" id="UP000053911"/>
    </source>
</evidence>
<evidence type="ECO:0000256" key="12">
    <source>
        <dbReference type="ARBA" id="ARBA00070452"/>
    </source>
</evidence>
<comment type="catalytic activity">
    <reaction evidence="10">
        <text>guanosine(37) in tRNA + S-adenosyl-L-methionine = N(1)-methylguanosine(37) in tRNA + S-adenosyl-L-homocysteine + H(+)</text>
        <dbReference type="Rhea" id="RHEA:36899"/>
        <dbReference type="Rhea" id="RHEA-COMP:10145"/>
        <dbReference type="Rhea" id="RHEA-COMP:10147"/>
        <dbReference type="ChEBI" id="CHEBI:15378"/>
        <dbReference type="ChEBI" id="CHEBI:57856"/>
        <dbReference type="ChEBI" id="CHEBI:59789"/>
        <dbReference type="ChEBI" id="CHEBI:73542"/>
        <dbReference type="ChEBI" id="CHEBI:74269"/>
        <dbReference type="EC" id="2.1.1.228"/>
    </reaction>
</comment>
<dbReference type="Proteomes" id="UP000053911">
    <property type="component" value="Unassembled WGS sequence"/>
</dbReference>
<dbReference type="InterPro" id="IPR029063">
    <property type="entry name" value="SAM-dependent_MTases_sf"/>
</dbReference>
<proteinExistence type="predicted"/>
<dbReference type="CDD" id="cd02440">
    <property type="entry name" value="AdoMet_MTases"/>
    <property type="match status" value="1"/>
</dbReference>
<dbReference type="SUPFAM" id="SSF53335">
    <property type="entry name" value="S-adenosyl-L-methionine-dependent methyltransferases"/>
    <property type="match status" value="1"/>
</dbReference>
<evidence type="ECO:0000256" key="8">
    <source>
        <dbReference type="ARBA" id="ARBA00029736"/>
    </source>
</evidence>
<reference evidence="15" key="1">
    <citation type="journal article" date="2015" name="MBio">
        <title>Genome-Resolved Metagenomic Analysis Reveals Roles for Candidate Phyla and Other Microbial Community Members in Biogeochemical Transformations in Oil Reservoirs.</title>
        <authorList>
            <person name="Hu P."/>
            <person name="Tom L."/>
            <person name="Singh A."/>
            <person name="Thomas B.C."/>
            <person name="Baker B.J."/>
            <person name="Piceno Y.M."/>
            <person name="Andersen G.L."/>
            <person name="Banfield J.F."/>
        </authorList>
    </citation>
    <scope>NUCLEOTIDE SEQUENCE [LARGE SCALE GENOMIC DNA]</scope>
</reference>
<evidence type="ECO:0000256" key="1">
    <source>
        <dbReference type="ARBA" id="ARBA00004496"/>
    </source>
</evidence>
<evidence type="ECO:0000256" key="7">
    <source>
        <dbReference type="ARBA" id="ARBA00022694"/>
    </source>
</evidence>
<dbReference type="PROSITE" id="PS51684">
    <property type="entry name" value="SAM_MT_TRM5_TYW2"/>
    <property type="match status" value="1"/>
</dbReference>
<dbReference type="Gene3D" id="3.30.300.110">
    <property type="entry name" value="Met-10+ protein-like domains"/>
    <property type="match status" value="1"/>
</dbReference>
<feature type="domain" description="SAM-dependent methyltransferase TRM5/TYW2-type" evidence="13">
    <location>
        <begin position="86"/>
        <end position="333"/>
    </location>
</feature>
<dbReference type="InterPro" id="IPR056744">
    <property type="entry name" value="TRM5/TYW2-like_N"/>
</dbReference>
<evidence type="ECO:0000256" key="6">
    <source>
        <dbReference type="ARBA" id="ARBA00022691"/>
    </source>
</evidence>
<dbReference type="Gene3D" id="3.40.50.150">
    <property type="entry name" value="Vaccinia Virus protein VP39"/>
    <property type="match status" value="1"/>
</dbReference>
<accession>A0A117L1Y0</accession>
<evidence type="ECO:0000313" key="14">
    <source>
        <dbReference type="EMBL" id="KUK17978.1"/>
    </source>
</evidence>
<dbReference type="PANTHER" id="PTHR23245">
    <property type="entry name" value="TRNA METHYLTRANSFERASE"/>
    <property type="match status" value="1"/>
</dbReference>
<dbReference type="Gene3D" id="3.30.70.2580">
    <property type="match status" value="1"/>
</dbReference>
<name>A0A117L1Y0_9EURY</name>
<dbReference type="EMBL" id="LGFD01000010">
    <property type="protein sequence ID" value="KUK17978.1"/>
    <property type="molecule type" value="Genomic_DNA"/>
</dbReference>
<dbReference type="Pfam" id="PF18093">
    <property type="entry name" value="Trm5_N"/>
    <property type="match status" value="1"/>
</dbReference>
<evidence type="ECO:0000256" key="11">
    <source>
        <dbReference type="ARBA" id="ARBA00055873"/>
    </source>
</evidence>